<reference evidence="5" key="1">
    <citation type="submission" date="2018-03" db="EMBL/GenBank/DDBJ databases">
        <authorList>
            <person name="Blom J."/>
        </authorList>
    </citation>
    <scope>NUCLEOTIDE SEQUENCE [LARGE SCALE GENOMIC DNA]</scope>
    <source>
        <strain evidence="5">KPC-SM-21</strain>
    </source>
</reference>
<dbReference type="PROSITE" id="PS51186">
    <property type="entry name" value="GNAT"/>
    <property type="match status" value="1"/>
</dbReference>
<dbReference type="Gene3D" id="3.40.630.30">
    <property type="match status" value="1"/>
</dbReference>
<evidence type="ECO:0000313" key="5">
    <source>
        <dbReference type="Proteomes" id="UP000245974"/>
    </source>
</evidence>
<sequence>MDIEIRKINPDTDLDAMHVLTEQLGYPTTLENFKLRIQQLYQHSDYHTFVAIYLQKVVAYIGCIKQYAWETDGCFFRIQALVVNQDFRQKGIGKKLIGYVENQAMIHQAHYLILNSGNRPEREIAHKFYINLGFEAKSTGFRKTLAQDA</sequence>
<dbReference type="OrthoDB" id="6456007at2"/>
<dbReference type="InterPro" id="IPR050832">
    <property type="entry name" value="Bact_Acetyltransf"/>
</dbReference>
<keyword evidence="2" id="KW-0012">Acyltransferase</keyword>
<dbReference type="SUPFAM" id="SSF55729">
    <property type="entry name" value="Acyl-CoA N-acyltransferases (Nat)"/>
    <property type="match status" value="1"/>
</dbReference>
<evidence type="ECO:0000313" key="4">
    <source>
        <dbReference type="EMBL" id="SPL71048.1"/>
    </source>
</evidence>
<dbReference type="Pfam" id="PF00583">
    <property type="entry name" value="Acetyltransf_1"/>
    <property type="match status" value="1"/>
</dbReference>
<protein>
    <submittedName>
        <fullName evidence="4">Aminoalkylphosphonic acid N-acetyltransferase</fullName>
    </submittedName>
</protein>
<evidence type="ECO:0000256" key="2">
    <source>
        <dbReference type="ARBA" id="ARBA00023315"/>
    </source>
</evidence>
<organism evidence="4 5">
    <name type="scientific">Acinetobacter stercoris</name>
    <dbReference type="NCBI Taxonomy" id="2126983"/>
    <lineage>
        <taxon>Bacteria</taxon>
        <taxon>Pseudomonadati</taxon>
        <taxon>Pseudomonadota</taxon>
        <taxon>Gammaproteobacteria</taxon>
        <taxon>Moraxellales</taxon>
        <taxon>Moraxellaceae</taxon>
        <taxon>Acinetobacter</taxon>
    </lineage>
</organism>
<dbReference type="Proteomes" id="UP000245974">
    <property type="component" value="Unassembled WGS sequence"/>
</dbReference>
<feature type="domain" description="N-acetyltransferase" evidence="3">
    <location>
        <begin position="3"/>
        <end position="149"/>
    </location>
</feature>
<proteinExistence type="predicted"/>
<dbReference type="InterPro" id="IPR000182">
    <property type="entry name" value="GNAT_dom"/>
</dbReference>
<dbReference type="InParanoid" id="A0A2U3N051"/>
<dbReference type="CDD" id="cd04301">
    <property type="entry name" value="NAT_SF"/>
    <property type="match status" value="1"/>
</dbReference>
<dbReference type="GO" id="GO:0016747">
    <property type="term" value="F:acyltransferase activity, transferring groups other than amino-acyl groups"/>
    <property type="evidence" value="ECO:0007669"/>
    <property type="project" value="InterPro"/>
</dbReference>
<evidence type="ECO:0000256" key="1">
    <source>
        <dbReference type="ARBA" id="ARBA00022679"/>
    </source>
</evidence>
<name>A0A2U3N051_9GAMM</name>
<gene>
    <name evidence="4" type="ORF">KPC_2226</name>
</gene>
<dbReference type="FunCoup" id="A0A2U3N051">
    <property type="interactions" value="26"/>
</dbReference>
<dbReference type="PANTHER" id="PTHR43877">
    <property type="entry name" value="AMINOALKYLPHOSPHONATE N-ACETYLTRANSFERASE-RELATED-RELATED"/>
    <property type="match status" value="1"/>
</dbReference>
<dbReference type="EMBL" id="OOGT01000101">
    <property type="protein sequence ID" value="SPL71048.1"/>
    <property type="molecule type" value="Genomic_DNA"/>
</dbReference>
<evidence type="ECO:0000259" key="3">
    <source>
        <dbReference type="PROSITE" id="PS51186"/>
    </source>
</evidence>
<keyword evidence="5" id="KW-1185">Reference proteome</keyword>
<dbReference type="AlphaFoldDB" id="A0A2U3N051"/>
<dbReference type="RefSeq" id="WP_121974496.1">
    <property type="nucleotide sequence ID" value="NZ_OOGT01000101.1"/>
</dbReference>
<accession>A0A2U3N051</accession>
<dbReference type="InterPro" id="IPR016181">
    <property type="entry name" value="Acyl_CoA_acyltransferase"/>
</dbReference>
<keyword evidence="1 4" id="KW-0808">Transferase</keyword>